<dbReference type="RefSeq" id="WP_378302320.1">
    <property type="nucleotide sequence ID" value="NZ_JBHTJA010000056.1"/>
</dbReference>
<dbReference type="InterPro" id="IPR049046">
    <property type="entry name" value="Beta-AFase-like_GH127_middle"/>
</dbReference>
<comment type="caution">
    <text evidence="5">The sequence shown here is derived from an EMBL/GenBank/DDBJ whole genome shotgun (WGS) entry which is preliminary data.</text>
</comment>
<dbReference type="Pfam" id="PF20736">
    <property type="entry name" value="Glyco_hydro127M"/>
    <property type="match status" value="1"/>
</dbReference>
<dbReference type="Pfam" id="PF13385">
    <property type="entry name" value="Laminin_G_3"/>
    <property type="match status" value="1"/>
</dbReference>
<dbReference type="InterPro" id="IPR013320">
    <property type="entry name" value="ConA-like_dom_sf"/>
</dbReference>
<evidence type="ECO:0000313" key="5">
    <source>
        <dbReference type="EMBL" id="MFD0903476.1"/>
    </source>
</evidence>
<dbReference type="Proteomes" id="UP001596972">
    <property type="component" value="Unassembled WGS sequence"/>
</dbReference>
<dbReference type="SMART" id="SM00560">
    <property type="entry name" value="LamGL"/>
    <property type="match status" value="1"/>
</dbReference>
<dbReference type="InterPro" id="IPR008928">
    <property type="entry name" value="6-hairpin_glycosidase_sf"/>
</dbReference>
<evidence type="ECO:0000256" key="3">
    <source>
        <dbReference type="SAM" id="SignalP"/>
    </source>
</evidence>
<dbReference type="InterPro" id="IPR006558">
    <property type="entry name" value="LamG-like"/>
</dbReference>
<evidence type="ECO:0000259" key="4">
    <source>
        <dbReference type="SMART" id="SM00560"/>
    </source>
</evidence>
<dbReference type="PROSITE" id="PS51318">
    <property type="entry name" value="TAT"/>
    <property type="match status" value="1"/>
</dbReference>
<name>A0ABW3ESV5_9ACTN</name>
<feature type="domain" description="LamG-like jellyroll fold" evidence="4">
    <location>
        <begin position="693"/>
        <end position="830"/>
    </location>
</feature>
<feature type="chain" id="PRO_5047422635" evidence="3">
    <location>
        <begin position="33"/>
        <end position="839"/>
    </location>
</feature>
<evidence type="ECO:0000256" key="2">
    <source>
        <dbReference type="ARBA" id="ARBA00023157"/>
    </source>
</evidence>
<reference evidence="6" key="1">
    <citation type="journal article" date="2019" name="Int. J. Syst. Evol. Microbiol.">
        <title>The Global Catalogue of Microorganisms (GCM) 10K type strain sequencing project: providing services to taxonomists for standard genome sequencing and annotation.</title>
        <authorList>
            <consortium name="The Broad Institute Genomics Platform"/>
            <consortium name="The Broad Institute Genome Sequencing Center for Infectious Disease"/>
            <person name="Wu L."/>
            <person name="Ma J."/>
        </authorList>
    </citation>
    <scope>NUCLEOTIDE SEQUENCE [LARGE SCALE GENOMIC DNA]</scope>
    <source>
        <strain evidence="6">JCM 31202</strain>
    </source>
</reference>
<sequence length="839" mass="91670">MTAAPFTRRAFIGTAGATATALALPAAPPALAAARHGHPAGGALAPFPLSDVTLLDGPFRANMERTCAYLKFVDADRLLHTFRTNAGLPSSAEPCGGWEAPDVLLRGHSTGHLLSGLAQAHANTGDDAFAAKGRYIVAELAKCQAAASSAGFTAGYLSAFPESVFADLESGGKPWAPYYTIHKIMAGLLDQYTLSGNRQALDVVTRMAAWAEARTGKLSHERMQQILRVEFGGMNEVLAALHQVTGDPAHLRTARRFDHEEIYGPLAERRDALDGYHANTQIPKIVGAMREYESTGDARYRDIAAFFWHTVVHHHTYVIGGNSNNEMFCPPDQIASRLGSDTCENCNSYNMLKLTRLLFLHDPDDSAYMDYYERTLLNQMLGQQDPESEHGFVTYYTGLWPGSQREPKGGLGAAPGSYSSDYDNFSCDHGTAMETHTKFADSIYFHTKDELYVNLFIPSELTWRERGIGLEQETDYPYAERTRLTVTHGSSRFVLKLRIPGWLGARGQEPHVRVNGRAVPLRARPSRYAEIERHWRRGDVVELSAPMAPVWRKAPDNPNVQAVTVGPVVLAGRYGDRALATFPAIDPRSLRPDRRRPLHYTAKADGADVELKPFADVQHERYTVYWLTPAHRHRRGLLAHFPLRGRSLADATGRWPDATLAAGASWAGDGDAVVLDGAGGHVRLPPGLLRGLDELTVALRVRLDSLVNNVRVFDLGFNRETYFALTARTGSGRARFGMRVTGMEGEDVADAPSALPTGAWTHVAVTAGNGSAVLYIDGAEAARNDDLVMSPLALGATTANYLGDQQDTRRPHLHGAVSGFRLYDHVLTASEISALADTQ</sequence>
<organism evidence="5 6">
    <name type="scientific">Actinomadura sediminis</name>
    <dbReference type="NCBI Taxonomy" id="1038904"/>
    <lineage>
        <taxon>Bacteria</taxon>
        <taxon>Bacillati</taxon>
        <taxon>Actinomycetota</taxon>
        <taxon>Actinomycetes</taxon>
        <taxon>Streptosporangiales</taxon>
        <taxon>Thermomonosporaceae</taxon>
        <taxon>Actinomadura</taxon>
    </lineage>
</organism>
<dbReference type="InterPro" id="IPR006311">
    <property type="entry name" value="TAT_signal"/>
</dbReference>
<dbReference type="Gene3D" id="2.60.120.200">
    <property type="match status" value="1"/>
</dbReference>
<keyword evidence="2" id="KW-1015">Disulfide bond</keyword>
<dbReference type="SUPFAM" id="SSF49899">
    <property type="entry name" value="Concanavalin A-like lectins/glucanases"/>
    <property type="match status" value="1"/>
</dbReference>
<keyword evidence="6" id="KW-1185">Reference proteome</keyword>
<gene>
    <name evidence="5" type="ORF">ACFQ11_23995</name>
</gene>
<dbReference type="Pfam" id="PF07944">
    <property type="entry name" value="Beta-AFase-like_GH127_cat"/>
    <property type="match status" value="1"/>
</dbReference>
<dbReference type="PANTHER" id="PTHR31151">
    <property type="entry name" value="PROLINE-TRNA LIGASE (DUF1680)"/>
    <property type="match status" value="1"/>
</dbReference>
<evidence type="ECO:0000313" key="6">
    <source>
        <dbReference type="Proteomes" id="UP001596972"/>
    </source>
</evidence>
<keyword evidence="1 3" id="KW-0732">Signal</keyword>
<feature type="signal peptide" evidence="3">
    <location>
        <begin position="1"/>
        <end position="32"/>
    </location>
</feature>
<dbReference type="EMBL" id="JBHTJA010000056">
    <property type="protein sequence ID" value="MFD0903476.1"/>
    <property type="molecule type" value="Genomic_DNA"/>
</dbReference>
<dbReference type="SUPFAM" id="SSF48208">
    <property type="entry name" value="Six-hairpin glycosidases"/>
    <property type="match status" value="1"/>
</dbReference>
<dbReference type="PANTHER" id="PTHR31151:SF0">
    <property type="entry name" value="PROLINE-TRNA LIGASE (DUF1680)"/>
    <property type="match status" value="1"/>
</dbReference>
<evidence type="ECO:0000256" key="1">
    <source>
        <dbReference type="ARBA" id="ARBA00022729"/>
    </source>
</evidence>
<dbReference type="InterPro" id="IPR012878">
    <property type="entry name" value="Beta-AFase-like_GH127_cat"/>
</dbReference>
<protein>
    <submittedName>
        <fullName evidence="5">Beta-L-arabinofuranosidase domain-containing protein</fullName>
    </submittedName>
</protein>
<proteinExistence type="predicted"/>
<accession>A0ABW3ESV5</accession>